<evidence type="ECO:0000256" key="2">
    <source>
        <dbReference type="ARBA" id="ARBA00023043"/>
    </source>
</evidence>
<keyword evidence="2 3" id="KW-0040">ANK repeat</keyword>
<dbReference type="PANTHER" id="PTHR24198:SF165">
    <property type="entry name" value="ANKYRIN REPEAT-CONTAINING PROTEIN-RELATED"/>
    <property type="match status" value="1"/>
</dbReference>
<evidence type="ECO:0000313" key="6">
    <source>
        <dbReference type="Proteomes" id="UP000601435"/>
    </source>
</evidence>
<dbReference type="InterPro" id="IPR002110">
    <property type="entry name" value="Ankyrin_rpt"/>
</dbReference>
<feature type="repeat" description="ANK" evidence="3">
    <location>
        <begin position="532"/>
        <end position="564"/>
    </location>
</feature>
<proteinExistence type="predicted"/>
<dbReference type="SMART" id="SM00248">
    <property type="entry name" value="ANK"/>
    <property type="match status" value="8"/>
</dbReference>
<dbReference type="Proteomes" id="UP000601435">
    <property type="component" value="Unassembled WGS sequence"/>
</dbReference>
<comment type="caution">
    <text evidence="5">The sequence shown here is derived from an EMBL/GenBank/DDBJ whole genome shotgun (WGS) entry which is preliminary data.</text>
</comment>
<evidence type="ECO:0000256" key="3">
    <source>
        <dbReference type="PROSITE-ProRule" id="PRU00023"/>
    </source>
</evidence>
<dbReference type="PROSITE" id="PS50297">
    <property type="entry name" value="ANK_REP_REGION"/>
    <property type="match status" value="5"/>
</dbReference>
<feature type="domain" description="DUF4460" evidence="4">
    <location>
        <begin position="23"/>
        <end position="89"/>
    </location>
</feature>
<organism evidence="5 6">
    <name type="scientific">Symbiodinium necroappetens</name>
    <dbReference type="NCBI Taxonomy" id="1628268"/>
    <lineage>
        <taxon>Eukaryota</taxon>
        <taxon>Sar</taxon>
        <taxon>Alveolata</taxon>
        <taxon>Dinophyceae</taxon>
        <taxon>Suessiales</taxon>
        <taxon>Symbiodiniaceae</taxon>
        <taxon>Symbiodinium</taxon>
    </lineage>
</organism>
<evidence type="ECO:0000313" key="5">
    <source>
        <dbReference type="EMBL" id="CAE7306532.1"/>
    </source>
</evidence>
<dbReference type="EMBL" id="CAJNJA010012851">
    <property type="protein sequence ID" value="CAE7306532.1"/>
    <property type="molecule type" value="Genomic_DNA"/>
</dbReference>
<dbReference type="InterPro" id="IPR028031">
    <property type="entry name" value="DUF4460"/>
</dbReference>
<name>A0A812NA54_9DINO</name>
<keyword evidence="1" id="KW-0677">Repeat</keyword>
<evidence type="ECO:0000259" key="4">
    <source>
        <dbReference type="Pfam" id="PF14687"/>
    </source>
</evidence>
<dbReference type="SUPFAM" id="SSF48403">
    <property type="entry name" value="Ankyrin repeat"/>
    <property type="match status" value="1"/>
</dbReference>
<protein>
    <submittedName>
        <fullName evidence="5">ANK1 protein</fullName>
    </submittedName>
</protein>
<dbReference type="PANTHER" id="PTHR24198">
    <property type="entry name" value="ANKYRIN REPEAT AND PROTEIN KINASE DOMAIN-CONTAINING PROTEIN"/>
    <property type="match status" value="1"/>
</dbReference>
<feature type="repeat" description="ANK" evidence="3">
    <location>
        <begin position="499"/>
        <end position="531"/>
    </location>
</feature>
<dbReference type="OrthoDB" id="194358at2759"/>
<evidence type="ECO:0000256" key="1">
    <source>
        <dbReference type="ARBA" id="ARBA00022737"/>
    </source>
</evidence>
<feature type="repeat" description="ANK" evidence="3">
    <location>
        <begin position="466"/>
        <end position="498"/>
    </location>
</feature>
<feature type="repeat" description="ANK" evidence="3">
    <location>
        <begin position="679"/>
        <end position="708"/>
    </location>
</feature>
<reference evidence="5" key="1">
    <citation type="submission" date="2021-02" db="EMBL/GenBank/DDBJ databases">
        <authorList>
            <person name="Dougan E. K."/>
            <person name="Rhodes N."/>
            <person name="Thang M."/>
            <person name="Chan C."/>
        </authorList>
    </citation>
    <scope>NUCLEOTIDE SEQUENCE</scope>
</reference>
<dbReference type="InterPro" id="IPR036770">
    <property type="entry name" value="Ankyrin_rpt-contain_sf"/>
</dbReference>
<dbReference type="Pfam" id="PF00023">
    <property type="entry name" value="Ank"/>
    <property type="match status" value="1"/>
</dbReference>
<dbReference type="Pfam" id="PF12796">
    <property type="entry name" value="Ank_2"/>
    <property type="match status" value="2"/>
</dbReference>
<accession>A0A812NA54</accession>
<dbReference type="Pfam" id="PF14687">
    <property type="entry name" value="DUF4460"/>
    <property type="match status" value="1"/>
</dbReference>
<sequence length="771" mass="84968">MVSFAATVRRVVCHHPSCPQSRSVAGVRRLLGGFIRVVHPDLSPDFPAEAKRINQRSLAELNAYIDALESRGRRPFEEGPEVSRELPFFRALQTRLGRTVPHHVVPLHLEVPSLPAAASELDKEFAAAHLIRGAEVALQTPSSQFSDRPAVAPLFTQKGAGRAAFDKLWWQQTQEELVREAIHGPNDREVRLHVAKRVFACKYGHQLMRKYWRIKDKQKRKRRIANVDALVEAKVQERFPEPATPAELRMQADDEEAKNPVRVLQGGFHPDLVFVDPDLSAEHRREAIRRVCGMNLASDADFWLLENLWKAMRDKPPPVPLVIAESNYKAHPTGFIQVPWDFTVDGLCDILEEHLDATREGVIARRQRGHVPPVPEPDDFGPLLLEDYSDKEDEESQSDEEDIDLAQDQAFAQREDLTFPYADVKSLSDPQVQGQDGSEPLALQSLGSPGITLEAVHIASGELDAAGDSALHLAVLGGHLVFTRELLAASCEVHARDGRGRSPLHVAAMEGSPELALELLAAGADANGLDDWNQTALHWASMAHSADLVSVLLDGGADPLLQDSFGRTAAFMAAEQGKMELLARLLDKEPSCATIPNNEYWSPLHVAAFGLQSVKNFTKPLKFLETVKLLLAAKAEVDAKDENCRTALHRVAQAGNSEPLQALLAAGASVSSADECRWTPMHYASQEGHLQIAKLLLDAKADAEPKNPTCLTPLAIATEGNQVKMVEFLLKHRADPHARAKGLHSPLMMARSDPKKYADILALLELGFINH</sequence>
<dbReference type="PRINTS" id="PR01415">
    <property type="entry name" value="ANKYRIN"/>
</dbReference>
<dbReference type="AlphaFoldDB" id="A0A812NA54"/>
<keyword evidence="6" id="KW-1185">Reference proteome</keyword>
<gene>
    <name evidence="5" type="primary">ANK1</name>
    <name evidence="5" type="ORF">SNEC2469_LOCUS7606</name>
</gene>
<dbReference type="PROSITE" id="PS50088">
    <property type="entry name" value="ANK_REPEAT"/>
    <property type="match status" value="5"/>
</dbReference>
<feature type="repeat" description="ANK" evidence="3">
    <location>
        <begin position="643"/>
        <end position="675"/>
    </location>
</feature>
<dbReference type="Gene3D" id="1.25.40.20">
    <property type="entry name" value="Ankyrin repeat-containing domain"/>
    <property type="match status" value="3"/>
</dbReference>